<dbReference type="GO" id="GO:0005886">
    <property type="term" value="C:plasma membrane"/>
    <property type="evidence" value="ECO:0007669"/>
    <property type="project" value="UniProtKB-SubCell"/>
</dbReference>
<evidence type="ECO:0000256" key="4">
    <source>
        <dbReference type="ARBA" id="ARBA00022692"/>
    </source>
</evidence>
<dbReference type="Pfam" id="PF04226">
    <property type="entry name" value="Transgly_assoc"/>
    <property type="match status" value="1"/>
</dbReference>
<evidence type="ECO:0000256" key="1">
    <source>
        <dbReference type="ARBA" id="ARBA00004651"/>
    </source>
</evidence>
<evidence type="ECO:0000256" key="6">
    <source>
        <dbReference type="ARBA" id="ARBA00023136"/>
    </source>
</evidence>
<reference evidence="8 9" key="1">
    <citation type="submission" date="2017-10" db="EMBL/GenBank/DDBJ databases">
        <title>Genome announcement of Methylocella silvestris TVC from permafrost.</title>
        <authorList>
            <person name="Wang J."/>
            <person name="Geng K."/>
            <person name="Ul-Haque F."/>
            <person name="Crombie A.T."/>
            <person name="Street L.E."/>
            <person name="Wookey P.A."/>
            <person name="Murrell J.C."/>
            <person name="Pratscher J."/>
        </authorList>
    </citation>
    <scope>NUCLEOTIDE SEQUENCE [LARGE SCALE GENOMIC DNA]</scope>
    <source>
        <strain evidence="8 9">TVC</strain>
    </source>
</reference>
<evidence type="ECO:0000313" key="9">
    <source>
        <dbReference type="Proteomes" id="UP000236286"/>
    </source>
</evidence>
<evidence type="ECO:0000256" key="2">
    <source>
        <dbReference type="ARBA" id="ARBA00011006"/>
    </source>
</evidence>
<evidence type="ECO:0000256" key="5">
    <source>
        <dbReference type="ARBA" id="ARBA00022989"/>
    </source>
</evidence>
<dbReference type="EMBL" id="PDZR01000021">
    <property type="protein sequence ID" value="PNG24991.1"/>
    <property type="molecule type" value="Genomic_DNA"/>
</dbReference>
<keyword evidence="4 7" id="KW-0812">Transmembrane</keyword>
<keyword evidence="3" id="KW-1003">Cell membrane</keyword>
<name>A0A2J7TDZ8_METSI</name>
<dbReference type="PANTHER" id="PTHR33884:SF7">
    <property type="entry name" value="BSL8023 PROTEIN"/>
    <property type="match status" value="1"/>
</dbReference>
<comment type="similarity">
    <text evidence="2">Belongs to the UPF0410 family.</text>
</comment>
<feature type="transmembrane region" description="Helical" evidence="7">
    <location>
        <begin position="59"/>
        <end position="79"/>
    </location>
</feature>
<keyword evidence="5 7" id="KW-1133">Transmembrane helix</keyword>
<evidence type="ECO:0000313" key="8">
    <source>
        <dbReference type="EMBL" id="PNG24991.1"/>
    </source>
</evidence>
<dbReference type="AlphaFoldDB" id="A0A2J7TDZ8"/>
<organism evidence="8 9">
    <name type="scientific">Methylocella silvestris</name>
    <dbReference type="NCBI Taxonomy" id="199596"/>
    <lineage>
        <taxon>Bacteria</taxon>
        <taxon>Pseudomonadati</taxon>
        <taxon>Pseudomonadota</taxon>
        <taxon>Alphaproteobacteria</taxon>
        <taxon>Hyphomicrobiales</taxon>
        <taxon>Beijerinckiaceae</taxon>
        <taxon>Methylocella</taxon>
    </lineage>
</organism>
<sequence>MSIIYIILIGFIAGLIARFLSPGPYNPSGFIMTVLLGIAGAFVATWLGQTIGWYRLDQGAGLIGATVGAVLVLFVWRMIKGRSTPVEGPTGGRRWL</sequence>
<dbReference type="Proteomes" id="UP000236286">
    <property type="component" value="Unassembled WGS sequence"/>
</dbReference>
<dbReference type="InterPro" id="IPR007341">
    <property type="entry name" value="Transgly_assoc"/>
</dbReference>
<dbReference type="RefSeq" id="WP_102844724.1">
    <property type="nucleotide sequence ID" value="NZ_PDZR01000021.1"/>
</dbReference>
<dbReference type="OrthoDB" id="9811343at2"/>
<evidence type="ECO:0000256" key="3">
    <source>
        <dbReference type="ARBA" id="ARBA00022475"/>
    </source>
</evidence>
<protein>
    <submittedName>
        <fullName evidence="8">GlsB/YeaQ/YmgE family stress response membrane protein</fullName>
    </submittedName>
</protein>
<feature type="transmembrane region" description="Helical" evidence="7">
    <location>
        <begin position="27"/>
        <end position="47"/>
    </location>
</feature>
<keyword evidence="6 7" id="KW-0472">Membrane</keyword>
<comment type="caution">
    <text evidence="8">The sequence shown here is derived from an EMBL/GenBank/DDBJ whole genome shotgun (WGS) entry which is preliminary data.</text>
</comment>
<dbReference type="PANTHER" id="PTHR33884">
    <property type="entry name" value="UPF0410 PROTEIN YMGE"/>
    <property type="match status" value="1"/>
</dbReference>
<accession>A0A2J7TDZ8</accession>
<feature type="transmembrane region" description="Helical" evidence="7">
    <location>
        <begin position="5"/>
        <end position="21"/>
    </location>
</feature>
<proteinExistence type="inferred from homology"/>
<evidence type="ECO:0000256" key="7">
    <source>
        <dbReference type="SAM" id="Phobius"/>
    </source>
</evidence>
<comment type="subcellular location">
    <subcellularLocation>
        <location evidence="1">Cell membrane</location>
        <topology evidence="1">Multi-pass membrane protein</topology>
    </subcellularLocation>
</comment>
<gene>
    <name evidence="8" type="ORF">CR492_15955</name>
</gene>